<evidence type="ECO:0000313" key="10">
    <source>
        <dbReference type="Proteomes" id="UP001160142"/>
    </source>
</evidence>
<evidence type="ECO:0000256" key="3">
    <source>
        <dbReference type="ARBA" id="ARBA00006906"/>
    </source>
</evidence>
<dbReference type="GO" id="GO:0106009">
    <property type="term" value="F:(4S)-4-hydroxy-2-oxoglutarate aldolase activity"/>
    <property type="evidence" value="ECO:0007669"/>
    <property type="project" value="UniProtKB-EC"/>
</dbReference>
<evidence type="ECO:0000256" key="1">
    <source>
        <dbReference type="ARBA" id="ARBA00000654"/>
    </source>
</evidence>
<dbReference type="PROSITE" id="PS00159">
    <property type="entry name" value="ALDOLASE_KDPG_KHG_1"/>
    <property type="match status" value="1"/>
</dbReference>
<dbReference type="Pfam" id="PF01081">
    <property type="entry name" value="Aldolase"/>
    <property type="match status" value="1"/>
</dbReference>
<dbReference type="InterPro" id="IPR000887">
    <property type="entry name" value="Aldlse_KDPG_KHG"/>
</dbReference>
<dbReference type="RefSeq" id="WP_322132543.1">
    <property type="nucleotide sequence ID" value="NZ_CP085036.1"/>
</dbReference>
<dbReference type="Gene3D" id="3.20.20.70">
    <property type="entry name" value="Aldolase class I"/>
    <property type="match status" value="1"/>
</dbReference>
<sequence length="209" mass="20668">MSSLGALAGHRIVPVIVIDDAGAAADLAHALSEGGIGCAEVTFRTNAAADAIAAMAAIEGFTVGAGTVISSEQLHAARDAGATFVVSPGFDAGLVDETRSLGLGVLPGVATASETMAAVNAGFDAVKFFPADRLGGLATIRALAAPFPGIGFVPSGGVTAATAPEYLADPAVPAVSGSWMASRAHLEARDFATIARLSAEATRAIGVRP</sequence>
<dbReference type="PROSITE" id="PS00160">
    <property type="entry name" value="ALDOLASE_KDPG_KHG_2"/>
    <property type="match status" value="1"/>
</dbReference>
<keyword evidence="6 9" id="KW-0456">Lyase</keyword>
<dbReference type="NCBIfam" id="TIGR01182">
    <property type="entry name" value="eda"/>
    <property type="match status" value="1"/>
</dbReference>
<evidence type="ECO:0000256" key="2">
    <source>
        <dbReference type="ARBA" id="ARBA00004736"/>
    </source>
</evidence>
<dbReference type="Proteomes" id="UP001160142">
    <property type="component" value="Unassembled WGS sequence"/>
</dbReference>
<evidence type="ECO:0000256" key="8">
    <source>
        <dbReference type="ARBA" id="ARBA00023277"/>
    </source>
</evidence>
<comment type="similarity">
    <text evidence="3">Belongs to the KHG/KDPG aldolase family.</text>
</comment>
<name>A0ABT6KKD2_9MICO</name>
<evidence type="ECO:0000256" key="5">
    <source>
        <dbReference type="ARBA" id="ARBA00013063"/>
    </source>
</evidence>
<dbReference type="EC" id="4.1.2.14" evidence="5"/>
<dbReference type="EMBL" id="JARXVQ010000001">
    <property type="protein sequence ID" value="MDH6180176.1"/>
    <property type="molecule type" value="Genomic_DNA"/>
</dbReference>
<reference evidence="9 10" key="1">
    <citation type="submission" date="2023-04" db="EMBL/GenBank/DDBJ databases">
        <title>Genome Encyclopedia of Bacteria and Archaea VI: Functional Genomics of Type Strains.</title>
        <authorList>
            <person name="Whitman W."/>
        </authorList>
    </citation>
    <scope>NUCLEOTIDE SEQUENCE [LARGE SCALE GENOMIC DNA]</scope>
    <source>
        <strain evidence="9 10">SG_E_30_P1</strain>
    </source>
</reference>
<gene>
    <name evidence="9" type="ORF">M2152_000358</name>
</gene>
<keyword evidence="7" id="KW-0704">Schiff base</keyword>
<proteinExistence type="inferred from homology"/>
<evidence type="ECO:0000313" key="9">
    <source>
        <dbReference type="EMBL" id="MDH6180176.1"/>
    </source>
</evidence>
<keyword evidence="10" id="KW-1185">Reference proteome</keyword>
<comment type="catalytic activity">
    <reaction evidence="1">
        <text>2-dehydro-3-deoxy-6-phospho-D-gluconate = D-glyceraldehyde 3-phosphate + pyruvate</text>
        <dbReference type="Rhea" id="RHEA:17089"/>
        <dbReference type="ChEBI" id="CHEBI:15361"/>
        <dbReference type="ChEBI" id="CHEBI:57569"/>
        <dbReference type="ChEBI" id="CHEBI:59776"/>
        <dbReference type="EC" id="4.1.2.14"/>
    </reaction>
</comment>
<protein>
    <recommendedName>
        <fullName evidence="5">2-dehydro-3-deoxy-phosphogluconate aldolase</fullName>
        <ecNumber evidence="5">4.1.2.14</ecNumber>
    </recommendedName>
</protein>
<dbReference type="PANTHER" id="PTHR30246">
    <property type="entry name" value="2-KETO-3-DEOXY-6-PHOSPHOGLUCONATE ALDOLASE"/>
    <property type="match status" value="1"/>
</dbReference>
<keyword evidence="8" id="KW-0119">Carbohydrate metabolism</keyword>
<comment type="caution">
    <text evidence="9">The sequence shown here is derived from an EMBL/GenBank/DDBJ whole genome shotgun (WGS) entry which is preliminary data.</text>
</comment>
<dbReference type="InterPro" id="IPR013785">
    <property type="entry name" value="Aldolase_TIM"/>
</dbReference>
<evidence type="ECO:0000256" key="6">
    <source>
        <dbReference type="ARBA" id="ARBA00023239"/>
    </source>
</evidence>
<dbReference type="GO" id="GO:0008675">
    <property type="term" value="F:2-dehydro-3-deoxy-phosphogluconate aldolase activity"/>
    <property type="evidence" value="ECO:0007669"/>
    <property type="project" value="UniProtKB-EC"/>
</dbReference>
<comment type="pathway">
    <text evidence="2">Carbohydrate acid metabolism; 2-dehydro-3-deoxy-D-gluconate degradation; D-glyceraldehyde 3-phosphate and pyruvate from 2-dehydro-3-deoxy-D-gluconate: step 2/2.</text>
</comment>
<accession>A0ABT6KKD2</accession>
<dbReference type="PANTHER" id="PTHR30246:SF1">
    <property type="entry name" value="2-DEHYDRO-3-DEOXY-6-PHOSPHOGALACTONATE ALDOLASE-RELATED"/>
    <property type="match status" value="1"/>
</dbReference>
<evidence type="ECO:0000256" key="7">
    <source>
        <dbReference type="ARBA" id="ARBA00023270"/>
    </source>
</evidence>
<evidence type="ECO:0000256" key="4">
    <source>
        <dbReference type="ARBA" id="ARBA00011233"/>
    </source>
</evidence>
<dbReference type="InterPro" id="IPR031338">
    <property type="entry name" value="KDPG/KHG_AS_2"/>
</dbReference>
<comment type="subunit">
    <text evidence="4">Homotrimer.</text>
</comment>
<dbReference type="SUPFAM" id="SSF51569">
    <property type="entry name" value="Aldolase"/>
    <property type="match status" value="1"/>
</dbReference>
<dbReference type="InterPro" id="IPR031337">
    <property type="entry name" value="KDPG/KHG_AS_1"/>
</dbReference>
<dbReference type="CDD" id="cd00452">
    <property type="entry name" value="KDPG_aldolase"/>
    <property type="match status" value="1"/>
</dbReference>
<organism evidence="9 10">
    <name type="scientific">Antiquaquibacter oligotrophicus</name>
    <dbReference type="NCBI Taxonomy" id="2880260"/>
    <lineage>
        <taxon>Bacteria</taxon>
        <taxon>Bacillati</taxon>
        <taxon>Actinomycetota</taxon>
        <taxon>Actinomycetes</taxon>
        <taxon>Micrococcales</taxon>
        <taxon>Microbacteriaceae</taxon>
        <taxon>Antiquaquibacter</taxon>
    </lineage>
</organism>